<sequence length="270" mass="29461">MSADGAVGTRAGASTELANLYTPLASLAALHNEQSTRRLIREVLSFSRPQPRALQLLRARPLLLFRALATPNFETLRFLDLARRVGRPPLILELRDDWFTPTVNLSKRRLGKLRIYRTADNSAAGATRSVSVVSFNERGRQRISDMICGDGTPFIDMHHGMLSAVGGEELSGRVIDIASLCQSDGPRSHYERIFAFCTCFGALAETFSLSGPEGAFTTEVVLPAFEATIARFGARPAVTELLPHGSATDPHWESYPASILPLALKAAGRR</sequence>
<accession>A0ABU0IW53</accession>
<protein>
    <submittedName>
        <fullName evidence="1">Uncharacterized protein</fullName>
    </submittedName>
</protein>
<comment type="caution">
    <text evidence="1">The sequence shown here is derived from an EMBL/GenBank/DDBJ whole genome shotgun (WGS) entry which is preliminary data.</text>
</comment>
<reference evidence="1 2" key="1">
    <citation type="submission" date="2023-07" db="EMBL/GenBank/DDBJ databases">
        <title>Genomic Encyclopedia of Type Strains, Phase IV (KMG-IV): sequencing the most valuable type-strain genomes for metagenomic binning, comparative biology and taxonomic classification.</title>
        <authorList>
            <person name="Goeker M."/>
        </authorList>
    </citation>
    <scope>NUCLEOTIDE SEQUENCE [LARGE SCALE GENOMIC DNA]</scope>
    <source>
        <strain evidence="1 2">DSM 18695</strain>
    </source>
</reference>
<name>A0ABU0IW53_9CAUL</name>
<dbReference type="Proteomes" id="UP001228905">
    <property type="component" value="Unassembled WGS sequence"/>
</dbReference>
<organism evidence="1 2">
    <name type="scientific">Caulobacter ginsengisoli</name>
    <dbReference type="NCBI Taxonomy" id="400775"/>
    <lineage>
        <taxon>Bacteria</taxon>
        <taxon>Pseudomonadati</taxon>
        <taxon>Pseudomonadota</taxon>
        <taxon>Alphaproteobacteria</taxon>
        <taxon>Caulobacterales</taxon>
        <taxon>Caulobacteraceae</taxon>
        <taxon>Caulobacter</taxon>
    </lineage>
</organism>
<dbReference type="EMBL" id="JAUSVS010000010">
    <property type="protein sequence ID" value="MDQ0466237.1"/>
    <property type="molecule type" value="Genomic_DNA"/>
</dbReference>
<evidence type="ECO:0000313" key="2">
    <source>
        <dbReference type="Proteomes" id="UP001228905"/>
    </source>
</evidence>
<gene>
    <name evidence="1" type="ORF">QO010_004030</name>
</gene>
<proteinExistence type="predicted"/>
<dbReference type="RefSeq" id="WP_307352186.1">
    <property type="nucleotide sequence ID" value="NZ_JAUSVS010000010.1"/>
</dbReference>
<keyword evidence="2" id="KW-1185">Reference proteome</keyword>
<evidence type="ECO:0000313" key="1">
    <source>
        <dbReference type="EMBL" id="MDQ0466237.1"/>
    </source>
</evidence>